<dbReference type="GO" id="GO:0000723">
    <property type="term" value="P:telomere maintenance"/>
    <property type="evidence" value="ECO:0007669"/>
    <property type="project" value="InterPro"/>
</dbReference>
<keyword evidence="1" id="KW-0067">ATP-binding</keyword>
<dbReference type="OrthoDB" id="3259294at2759"/>
<keyword evidence="1" id="KW-0347">Helicase</keyword>
<dbReference type="Gene3D" id="3.40.50.300">
    <property type="entry name" value="P-loop containing nucleotide triphosphate hydrolases"/>
    <property type="match status" value="1"/>
</dbReference>
<dbReference type="InterPro" id="IPR051055">
    <property type="entry name" value="PIF1_helicase"/>
</dbReference>
<dbReference type="GO" id="GO:0006310">
    <property type="term" value="P:DNA recombination"/>
    <property type="evidence" value="ECO:0007669"/>
    <property type="project" value="UniProtKB-KW"/>
</dbReference>
<comment type="caution">
    <text evidence="4">The sequence shown here is derived from an EMBL/GenBank/DDBJ whole genome shotgun (WGS) entry which is preliminary data.</text>
</comment>
<evidence type="ECO:0000256" key="2">
    <source>
        <dbReference type="SAM" id="MobiDB-lite"/>
    </source>
</evidence>
<evidence type="ECO:0000256" key="1">
    <source>
        <dbReference type="RuleBase" id="RU363044"/>
    </source>
</evidence>
<accession>A0A8H6HC02</accession>
<organism evidence="4 5">
    <name type="scientific">Ephemerocybe angulata</name>
    <dbReference type="NCBI Taxonomy" id="980116"/>
    <lineage>
        <taxon>Eukaryota</taxon>
        <taxon>Fungi</taxon>
        <taxon>Dikarya</taxon>
        <taxon>Basidiomycota</taxon>
        <taxon>Agaricomycotina</taxon>
        <taxon>Agaricomycetes</taxon>
        <taxon>Agaricomycetidae</taxon>
        <taxon>Agaricales</taxon>
        <taxon>Agaricineae</taxon>
        <taxon>Psathyrellaceae</taxon>
        <taxon>Ephemerocybe</taxon>
    </lineage>
</organism>
<dbReference type="EMBL" id="JACGCI010000125">
    <property type="protein sequence ID" value="KAF6744178.1"/>
    <property type="molecule type" value="Genomic_DNA"/>
</dbReference>
<dbReference type="PANTHER" id="PTHR47642:SF5">
    <property type="entry name" value="ATP-DEPENDENT DNA HELICASE"/>
    <property type="match status" value="1"/>
</dbReference>
<dbReference type="GO" id="GO:0043139">
    <property type="term" value="F:5'-3' DNA helicase activity"/>
    <property type="evidence" value="ECO:0007669"/>
    <property type="project" value="UniProtKB-EC"/>
</dbReference>
<dbReference type="EC" id="5.6.2.3" evidence="1"/>
<reference evidence="4 5" key="1">
    <citation type="submission" date="2020-07" db="EMBL/GenBank/DDBJ databases">
        <title>Comparative genomics of pyrophilous fungi reveals a link between fire events and developmental genes.</title>
        <authorList>
            <consortium name="DOE Joint Genome Institute"/>
            <person name="Steindorff A.S."/>
            <person name="Carver A."/>
            <person name="Calhoun S."/>
            <person name="Stillman K."/>
            <person name="Liu H."/>
            <person name="Lipzen A."/>
            <person name="Pangilinan J."/>
            <person name="Labutti K."/>
            <person name="Bruns T.D."/>
            <person name="Grigoriev I.V."/>
        </authorList>
    </citation>
    <scope>NUCLEOTIDE SEQUENCE [LARGE SCALE GENOMIC DNA]</scope>
    <source>
        <strain evidence="4 5">CBS 144469</strain>
    </source>
</reference>
<gene>
    <name evidence="4" type="ORF">DFP72DRAFT_826257</name>
</gene>
<keyword evidence="1" id="KW-0234">DNA repair</keyword>
<protein>
    <recommendedName>
        <fullName evidence="1">ATP-dependent DNA helicase</fullName>
        <ecNumber evidence="1">5.6.2.3</ecNumber>
    </recommendedName>
</protein>
<comment type="similarity">
    <text evidence="1">Belongs to the helicase family.</text>
</comment>
<dbReference type="PANTHER" id="PTHR47642">
    <property type="entry name" value="ATP-DEPENDENT DNA HELICASE"/>
    <property type="match status" value="1"/>
</dbReference>
<dbReference type="InterPro" id="IPR010285">
    <property type="entry name" value="DNA_helicase_pif1-like_DEAD"/>
</dbReference>
<sequence>MSGTSVKAVVGYVTDYITKGWLKTHQIFAALSESFAKHEGVLNQPEGARPGNGARQMLTKLVNTLSSKMEIGAPMAALYLLRNPDHYTSHEFIPFYWKNYVNYVEAQWKGLLDICEPGEGGHATNGNDRNEPGFADNYEDDGGHPGHSEDTLNQETVRMSRSNGQYLAKSNTDDYRHRPHQLEGICLYDFIQCSVKHPIRAQRDPRKDLRWFQFVEEHPQSESHAVALDPERRKRHVPNFIGPSLPRRDSGDKESYCCAMLTLFSPWRTGIDLRSADDTWEEAFNQYEFTNRQRDLMNNFNMRYECYDARDDYGAVMKAAGMAMGKDREKISEEDEEDEFYADAGAGGENDEDDDELSMGIGHATSNIRRSNVTMLAALRAAGWRAMEKVGKSTVLSMRLPRIALDAALKSSAWNNIIKVEKLRAWRRKMGAMSKQSSNEEDNENNFTHKEVKNDAYIVPASYLSKNFRPPQEKWSDVMNRIIAQFGLNEGQQKAFRIIANHALSIDPQQLLMHLGGMGGTGKSTVIKALCAFFNTRDENYRFVLLGPTGTSAALIGGSTYHTYLGINLGRSQRDSTAKIEEVRE</sequence>
<keyword evidence="1" id="KW-0227">DNA damage</keyword>
<feature type="compositionally biased region" description="Basic and acidic residues" evidence="2">
    <location>
        <begin position="141"/>
        <end position="150"/>
    </location>
</feature>
<keyword evidence="5" id="KW-1185">Reference proteome</keyword>
<evidence type="ECO:0000313" key="4">
    <source>
        <dbReference type="EMBL" id="KAF6744178.1"/>
    </source>
</evidence>
<dbReference type="GO" id="GO:0005524">
    <property type="term" value="F:ATP binding"/>
    <property type="evidence" value="ECO:0007669"/>
    <property type="project" value="UniProtKB-KW"/>
</dbReference>
<evidence type="ECO:0000259" key="3">
    <source>
        <dbReference type="Pfam" id="PF05970"/>
    </source>
</evidence>
<proteinExistence type="inferred from homology"/>
<feature type="compositionally biased region" description="Acidic residues" evidence="2">
    <location>
        <begin position="332"/>
        <end position="341"/>
    </location>
</feature>
<dbReference type="Proteomes" id="UP000521943">
    <property type="component" value="Unassembled WGS sequence"/>
</dbReference>
<keyword evidence="1" id="KW-0547">Nucleotide-binding</keyword>
<dbReference type="SUPFAM" id="SSF52540">
    <property type="entry name" value="P-loop containing nucleoside triphosphate hydrolases"/>
    <property type="match status" value="1"/>
</dbReference>
<feature type="region of interest" description="Disordered" evidence="2">
    <location>
        <begin position="122"/>
        <end position="151"/>
    </location>
</feature>
<dbReference type="GO" id="GO:0016787">
    <property type="term" value="F:hydrolase activity"/>
    <property type="evidence" value="ECO:0007669"/>
    <property type="project" value="UniProtKB-KW"/>
</dbReference>
<feature type="non-terminal residue" evidence="4">
    <location>
        <position position="585"/>
    </location>
</feature>
<dbReference type="InterPro" id="IPR027417">
    <property type="entry name" value="P-loop_NTPase"/>
</dbReference>
<name>A0A8H6HC02_9AGAR</name>
<dbReference type="Pfam" id="PF05970">
    <property type="entry name" value="PIF1"/>
    <property type="match status" value="1"/>
</dbReference>
<keyword evidence="1" id="KW-0378">Hydrolase</keyword>
<dbReference type="AlphaFoldDB" id="A0A8H6HC02"/>
<evidence type="ECO:0000313" key="5">
    <source>
        <dbReference type="Proteomes" id="UP000521943"/>
    </source>
</evidence>
<feature type="region of interest" description="Disordered" evidence="2">
    <location>
        <begin position="327"/>
        <end position="355"/>
    </location>
</feature>
<comment type="catalytic activity">
    <reaction evidence="1">
        <text>ATP + H2O = ADP + phosphate + H(+)</text>
        <dbReference type="Rhea" id="RHEA:13065"/>
        <dbReference type="ChEBI" id="CHEBI:15377"/>
        <dbReference type="ChEBI" id="CHEBI:15378"/>
        <dbReference type="ChEBI" id="CHEBI:30616"/>
        <dbReference type="ChEBI" id="CHEBI:43474"/>
        <dbReference type="ChEBI" id="CHEBI:456216"/>
        <dbReference type="EC" id="5.6.2.3"/>
    </reaction>
</comment>
<dbReference type="GO" id="GO:0006281">
    <property type="term" value="P:DNA repair"/>
    <property type="evidence" value="ECO:0007669"/>
    <property type="project" value="UniProtKB-KW"/>
</dbReference>
<feature type="domain" description="DNA helicase Pif1-like DEAD-box helicase" evidence="3">
    <location>
        <begin position="488"/>
        <end position="581"/>
    </location>
</feature>
<comment type="cofactor">
    <cofactor evidence="1">
        <name>Mg(2+)</name>
        <dbReference type="ChEBI" id="CHEBI:18420"/>
    </cofactor>
</comment>
<keyword evidence="1" id="KW-0233">DNA recombination</keyword>